<accession>A0A3N4IHY1</accession>
<reference evidence="2 3" key="1">
    <citation type="journal article" date="2018" name="Nat. Ecol. Evol.">
        <title>Pezizomycetes genomes reveal the molecular basis of ectomycorrhizal truffle lifestyle.</title>
        <authorList>
            <person name="Murat C."/>
            <person name="Payen T."/>
            <person name="Noel B."/>
            <person name="Kuo A."/>
            <person name="Morin E."/>
            <person name="Chen J."/>
            <person name="Kohler A."/>
            <person name="Krizsan K."/>
            <person name="Balestrini R."/>
            <person name="Da Silva C."/>
            <person name="Montanini B."/>
            <person name="Hainaut M."/>
            <person name="Levati E."/>
            <person name="Barry K.W."/>
            <person name="Belfiori B."/>
            <person name="Cichocki N."/>
            <person name="Clum A."/>
            <person name="Dockter R.B."/>
            <person name="Fauchery L."/>
            <person name="Guy J."/>
            <person name="Iotti M."/>
            <person name="Le Tacon F."/>
            <person name="Lindquist E.A."/>
            <person name="Lipzen A."/>
            <person name="Malagnac F."/>
            <person name="Mello A."/>
            <person name="Molinier V."/>
            <person name="Miyauchi S."/>
            <person name="Poulain J."/>
            <person name="Riccioni C."/>
            <person name="Rubini A."/>
            <person name="Sitrit Y."/>
            <person name="Splivallo R."/>
            <person name="Traeger S."/>
            <person name="Wang M."/>
            <person name="Zifcakova L."/>
            <person name="Wipf D."/>
            <person name="Zambonelli A."/>
            <person name="Paolocci F."/>
            <person name="Nowrousian M."/>
            <person name="Ottonello S."/>
            <person name="Baldrian P."/>
            <person name="Spatafora J.W."/>
            <person name="Henrissat B."/>
            <person name="Nagy L.G."/>
            <person name="Aury J.M."/>
            <person name="Wincker P."/>
            <person name="Grigoriev I.V."/>
            <person name="Bonfante P."/>
            <person name="Martin F.M."/>
        </authorList>
    </citation>
    <scope>NUCLEOTIDE SEQUENCE [LARGE SCALE GENOMIC DNA]</scope>
    <source>
        <strain evidence="2 3">RN42</strain>
    </source>
</reference>
<feature type="compositionally biased region" description="Basic and acidic residues" evidence="1">
    <location>
        <begin position="15"/>
        <end position="47"/>
    </location>
</feature>
<sequence length="209" mass="23418">MGGGAPPCPGLTRDIVYRYREEQAKLAEESKQTKSDTGKPEPSHQHPEIPSTSQSENTKKDSKEESPLFAPAQEPEHHCLSCGIHNQDPTWLQEELARLYYSSDENELEGDSSEPRIRTTIEQRSDTIVEVHQMCELEIIPVDTEMRCAEVSHQPDLHVTEGGVLDYAPAEYRCKISGCSRRAVCYDCASQLSLVGLAIPEGCQERTFR</sequence>
<name>A0A3N4IHY1_ASCIM</name>
<feature type="compositionally biased region" description="Basic and acidic residues" evidence="1">
    <location>
        <begin position="57"/>
        <end position="66"/>
    </location>
</feature>
<feature type="region of interest" description="Disordered" evidence="1">
    <location>
        <begin position="1"/>
        <end position="74"/>
    </location>
</feature>
<evidence type="ECO:0000313" key="3">
    <source>
        <dbReference type="Proteomes" id="UP000275078"/>
    </source>
</evidence>
<evidence type="ECO:0000256" key="1">
    <source>
        <dbReference type="SAM" id="MobiDB-lite"/>
    </source>
</evidence>
<proteinExistence type="predicted"/>
<protein>
    <submittedName>
        <fullName evidence="2">Uncharacterized protein</fullName>
    </submittedName>
</protein>
<dbReference type="AlphaFoldDB" id="A0A3N4IHY1"/>
<evidence type="ECO:0000313" key="2">
    <source>
        <dbReference type="EMBL" id="RPA83750.1"/>
    </source>
</evidence>
<organism evidence="2 3">
    <name type="scientific">Ascobolus immersus RN42</name>
    <dbReference type="NCBI Taxonomy" id="1160509"/>
    <lineage>
        <taxon>Eukaryota</taxon>
        <taxon>Fungi</taxon>
        <taxon>Dikarya</taxon>
        <taxon>Ascomycota</taxon>
        <taxon>Pezizomycotina</taxon>
        <taxon>Pezizomycetes</taxon>
        <taxon>Pezizales</taxon>
        <taxon>Ascobolaceae</taxon>
        <taxon>Ascobolus</taxon>
    </lineage>
</organism>
<gene>
    <name evidence="2" type="ORF">BJ508DRAFT_413102</name>
</gene>
<dbReference type="EMBL" id="ML119662">
    <property type="protein sequence ID" value="RPA83750.1"/>
    <property type="molecule type" value="Genomic_DNA"/>
</dbReference>
<keyword evidence="3" id="KW-1185">Reference proteome</keyword>
<dbReference type="Proteomes" id="UP000275078">
    <property type="component" value="Unassembled WGS sequence"/>
</dbReference>